<dbReference type="AlphaFoldDB" id="A0A1H9QS32"/>
<name>A0A1H9QS32_9CORY</name>
<accession>A0A1H9QS32</accession>
<dbReference type="EMBL" id="FOGQ01000002">
    <property type="protein sequence ID" value="SER62533.1"/>
    <property type="molecule type" value="Genomic_DNA"/>
</dbReference>
<sequence>MIYPAGFITATSTYDKQADQEVRAYFDILAEAVPSKVAVLREEETKCQDWCIGCDQTHRLMHVLRITADIIPRLR</sequence>
<gene>
    <name evidence="1" type="ORF">SAMN05661109_00629</name>
</gene>
<organism evidence="1 2">
    <name type="scientific">Corynebacterium cystitidis DSM 20524</name>
    <dbReference type="NCBI Taxonomy" id="1121357"/>
    <lineage>
        <taxon>Bacteria</taxon>
        <taxon>Bacillati</taxon>
        <taxon>Actinomycetota</taxon>
        <taxon>Actinomycetes</taxon>
        <taxon>Mycobacteriales</taxon>
        <taxon>Corynebacteriaceae</taxon>
        <taxon>Corynebacterium</taxon>
    </lineage>
</organism>
<keyword evidence="2" id="KW-1185">Reference proteome</keyword>
<proteinExistence type="predicted"/>
<evidence type="ECO:0000313" key="2">
    <source>
        <dbReference type="Proteomes" id="UP000198929"/>
    </source>
</evidence>
<evidence type="ECO:0000313" key="1">
    <source>
        <dbReference type="EMBL" id="SER62533.1"/>
    </source>
</evidence>
<reference evidence="2" key="1">
    <citation type="submission" date="2016-10" db="EMBL/GenBank/DDBJ databases">
        <authorList>
            <person name="Varghese N."/>
            <person name="Submissions S."/>
        </authorList>
    </citation>
    <scope>NUCLEOTIDE SEQUENCE [LARGE SCALE GENOMIC DNA]</scope>
    <source>
        <strain evidence="2">DSM 20524</strain>
    </source>
</reference>
<dbReference type="Proteomes" id="UP000198929">
    <property type="component" value="Unassembled WGS sequence"/>
</dbReference>
<protein>
    <submittedName>
        <fullName evidence="1">Uncharacterized protein</fullName>
    </submittedName>
</protein>